<keyword evidence="5 12" id="KW-0547">Nucleotide-binding</keyword>
<feature type="domain" description="Hexokinase N-terminal" evidence="13">
    <location>
        <begin position="10"/>
        <end position="187"/>
    </location>
</feature>
<protein>
    <recommendedName>
        <fullName evidence="12">Phosphotransferase</fullName>
        <ecNumber evidence="12">2.7.1.-</ecNumber>
    </recommendedName>
</protein>
<keyword evidence="4 12" id="KW-0808">Transferase</keyword>
<comment type="similarity">
    <text evidence="3 12">Belongs to the hexokinase family.</text>
</comment>
<evidence type="ECO:0000313" key="16">
    <source>
        <dbReference type="RefSeq" id="XP_037891010.1"/>
    </source>
</evidence>
<dbReference type="KEGG" id="gfs:119638342"/>
<dbReference type="PANTHER" id="PTHR19443">
    <property type="entry name" value="HEXOKINASE"/>
    <property type="match status" value="1"/>
</dbReference>
<dbReference type="GO" id="GO:0005524">
    <property type="term" value="F:ATP binding"/>
    <property type="evidence" value="ECO:0007669"/>
    <property type="project" value="UniProtKB-UniRule"/>
</dbReference>
<dbReference type="InterPro" id="IPR022672">
    <property type="entry name" value="Hexokinase_N"/>
</dbReference>
<dbReference type="PANTHER" id="PTHR19443:SF16">
    <property type="entry name" value="HEXOKINASE TYPE 1-RELATED"/>
    <property type="match status" value="1"/>
</dbReference>
<dbReference type="GO" id="GO:0001678">
    <property type="term" value="P:intracellular glucose homeostasis"/>
    <property type="evidence" value="ECO:0007669"/>
    <property type="project" value="InterPro"/>
</dbReference>
<keyword evidence="6 12" id="KW-0418">Kinase</keyword>
<dbReference type="EC" id="2.7.1.-" evidence="12"/>
<dbReference type="InterPro" id="IPR022673">
    <property type="entry name" value="Hexokinase_C"/>
</dbReference>
<accession>A0A9C5Z7N2</accession>
<evidence type="ECO:0000256" key="7">
    <source>
        <dbReference type="ARBA" id="ARBA00022840"/>
    </source>
</evidence>
<dbReference type="GO" id="GO:0006006">
    <property type="term" value="P:glucose metabolic process"/>
    <property type="evidence" value="ECO:0007669"/>
    <property type="project" value="TreeGrafter"/>
</dbReference>
<dbReference type="PROSITE" id="PS51748">
    <property type="entry name" value="HEXOKINASE_2"/>
    <property type="match status" value="1"/>
</dbReference>
<dbReference type="AlphaFoldDB" id="A0A9C5Z7N2"/>
<proteinExistence type="inferred from homology"/>
<evidence type="ECO:0000256" key="12">
    <source>
        <dbReference type="RuleBase" id="RU362007"/>
    </source>
</evidence>
<evidence type="ECO:0000256" key="3">
    <source>
        <dbReference type="ARBA" id="ARBA00009225"/>
    </source>
</evidence>
<evidence type="ECO:0000256" key="1">
    <source>
        <dbReference type="ARBA" id="ARBA00004888"/>
    </source>
</evidence>
<dbReference type="GO" id="GO:0006096">
    <property type="term" value="P:glycolytic process"/>
    <property type="evidence" value="ECO:0007669"/>
    <property type="project" value="UniProtKB-KW"/>
</dbReference>
<dbReference type="GO" id="GO:0005739">
    <property type="term" value="C:mitochondrion"/>
    <property type="evidence" value="ECO:0007669"/>
    <property type="project" value="TreeGrafter"/>
</dbReference>
<evidence type="ECO:0000256" key="2">
    <source>
        <dbReference type="ARBA" id="ARBA00005028"/>
    </source>
</evidence>
<keyword evidence="8 12" id="KW-0324">Glycolysis</keyword>
<evidence type="ECO:0000313" key="15">
    <source>
        <dbReference type="Proteomes" id="UP000092443"/>
    </source>
</evidence>
<dbReference type="PRINTS" id="PR00475">
    <property type="entry name" value="HEXOKINASE"/>
</dbReference>
<evidence type="ECO:0000259" key="14">
    <source>
        <dbReference type="Pfam" id="PF03727"/>
    </source>
</evidence>
<evidence type="ECO:0000256" key="9">
    <source>
        <dbReference type="ARBA" id="ARBA00044613"/>
    </source>
</evidence>
<dbReference type="InterPro" id="IPR001312">
    <property type="entry name" value="Hexokinase"/>
</dbReference>
<evidence type="ECO:0000256" key="6">
    <source>
        <dbReference type="ARBA" id="ARBA00022777"/>
    </source>
</evidence>
<name>A0A9C5Z7N2_9MUSC</name>
<comment type="catalytic activity">
    <reaction evidence="11">
        <text>D-glucose + ATP = D-glucose 6-phosphate + ADP + H(+)</text>
        <dbReference type="Rhea" id="RHEA:17825"/>
        <dbReference type="ChEBI" id="CHEBI:4167"/>
        <dbReference type="ChEBI" id="CHEBI:15378"/>
        <dbReference type="ChEBI" id="CHEBI:30616"/>
        <dbReference type="ChEBI" id="CHEBI:61548"/>
        <dbReference type="ChEBI" id="CHEBI:456216"/>
        <dbReference type="EC" id="2.7.1.1"/>
    </reaction>
    <physiologicalReaction direction="left-to-right" evidence="11">
        <dbReference type="Rhea" id="RHEA:17826"/>
    </physiologicalReaction>
</comment>
<dbReference type="Pfam" id="PF00349">
    <property type="entry name" value="Hexokinase_1"/>
    <property type="match status" value="1"/>
</dbReference>
<comment type="pathway">
    <text evidence="2">Carbohydrate metabolism; hexose metabolism.</text>
</comment>
<comment type="catalytic activity">
    <reaction evidence="9">
        <text>a D-hexose + ATP = a D-hexose 6-phosphate + ADP + H(+)</text>
        <dbReference type="Rhea" id="RHEA:22740"/>
        <dbReference type="ChEBI" id="CHEBI:4194"/>
        <dbReference type="ChEBI" id="CHEBI:15378"/>
        <dbReference type="ChEBI" id="CHEBI:30616"/>
        <dbReference type="ChEBI" id="CHEBI:229467"/>
        <dbReference type="ChEBI" id="CHEBI:456216"/>
        <dbReference type="EC" id="2.7.1.1"/>
    </reaction>
    <physiologicalReaction direction="left-to-right" evidence="9">
        <dbReference type="Rhea" id="RHEA:22741"/>
    </physiologicalReaction>
</comment>
<dbReference type="RefSeq" id="XP_037891010.1">
    <property type="nucleotide sequence ID" value="XM_038035082.1"/>
</dbReference>
<evidence type="ECO:0000256" key="11">
    <source>
        <dbReference type="ARBA" id="ARBA00048160"/>
    </source>
</evidence>
<organism evidence="15 16">
    <name type="scientific">Glossina fuscipes</name>
    <dbReference type="NCBI Taxonomy" id="7396"/>
    <lineage>
        <taxon>Eukaryota</taxon>
        <taxon>Metazoa</taxon>
        <taxon>Ecdysozoa</taxon>
        <taxon>Arthropoda</taxon>
        <taxon>Hexapoda</taxon>
        <taxon>Insecta</taxon>
        <taxon>Pterygota</taxon>
        <taxon>Neoptera</taxon>
        <taxon>Endopterygota</taxon>
        <taxon>Diptera</taxon>
        <taxon>Brachycera</taxon>
        <taxon>Muscomorpha</taxon>
        <taxon>Hippoboscoidea</taxon>
        <taxon>Glossinidae</taxon>
        <taxon>Glossina</taxon>
    </lineage>
</organism>
<dbReference type="Pfam" id="PF03727">
    <property type="entry name" value="Hexokinase_2"/>
    <property type="match status" value="1"/>
</dbReference>
<dbReference type="GO" id="GO:0008865">
    <property type="term" value="F:fructokinase activity"/>
    <property type="evidence" value="ECO:0007669"/>
    <property type="project" value="TreeGrafter"/>
</dbReference>
<evidence type="ECO:0000256" key="8">
    <source>
        <dbReference type="ARBA" id="ARBA00023152"/>
    </source>
</evidence>
<evidence type="ECO:0000259" key="13">
    <source>
        <dbReference type="Pfam" id="PF00349"/>
    </source>
</evidence>
<comment type="catalytic activity">
    <reaction evidence="10">
        <text>D-fructose + ATP = D-fructose 6-phosphate + ADP + H(+)</text>
        <dbReference type="Rhea" id="RHEA:16125"/>
        <dbReference type="ChEBI" id="CHEBI:15378"/>
        <dbReference type="ChEBI" id="CHEBI:30616"/>
        <dbReference type="ChEBI" id="CHEBI:37721"/>
        <dbReference type="ChEBI" id="CHEBI:61527"/>
        <dbReference type="ChEBI" id="CHEBI:456216"/>
        <dbReference type="EC" id="2.7.1.1"/>
    </reaction>
    <physiologicalReaction direction="left-to-right" evidence="10">
        <dbReference type="Rhea" id="RHEA:16126"/>
    </physiologicalReaction>
</comment>
<dbReference type="GO" id="GO:0005536">
    <property type="term" value="F:D-glucose binding"/>
    <property type="evidence" value="ECO:0007669"/>
    <property type="project" value="InterPro"/>
</dbReference>
<evidence type="ECO:0000256" key="5">
    <source>
        <dbReference type="ARBA" id="ARBA00022741"/>
    </source>
</evidence>
<dbReference type="Gene3D" id="3.30.420.40">
    <property type="match status" value="1"/>
</dbReference>
<dbReference type="InterPro" id="IPR043129">
    <property type="entry name" value="ATPase_NBD"/>
</dbReference>
<dbReference type="GeneID" id="119638342"/>
<feature type="domain" description="Hexokinase C-terminal" evidence="14">
    <location>
        <begin position="193"/>
        <end position="423"/>
    </location>
</feature>
<keyword evidence="7 12" id="KW-0067">ATP-binding</keyword>
<reference evidence="16" key="1">
    <citation type="submission" date="2025-08" db="UniProtKB">
        <authorList>
            <consortium name="RefSeq"/>
        </authorList>
    </citation>
    <scope>IDENTIFICATION</scope>
    <source>
        <tissue evidence="16">Whole body pupa</tissue>
    </source>
</reference>
<comment type="pathway">
    <text evidence="1">Carbohydrate degradation; glycolysis; D-glyceraldehyde 3-phosphate and glycerone phosphate from D-glucose: step 1/4.</text>
</comment>
<sequence length="438" mass="49892">MSASEEETRLNEILTPFEITKEEMFKIKDLILKELKLGLNADTHSTANTKCYPTYIQTYPSGCEHGMFLVTTIYSVKVHVLFFHLKGENDYRLEEESFDIPESINQGVELFDFIVEKLHKHVKNLQLEREPLPLTLILPYPLLQINFVENKDVGQMMRESMRRLPNIKFELTAIINDVTSAFMSAAWRHKNVRISFIVGTATNAGYWEKVSNIESVTHRPKPEMFVNTDIAEFGSSGQLEFLATEFDEALEKISPTKGQNIFEKMASAWYMSELSRSVIIKCISENILFGGESHVQLNRQDALKFANIQGTLVESDRFHYMALVLDKLGINLPSETDCARIHQIMEKIVMRSASLVAAAIVALIEQIDEPDIKIGLDGEVCNTRPIYHNMIRSKIDSILNPKYKYELVEANDEHGRGGAITASLILQEDYIYENLNTA</sequence>
<dbReference type="SUPFAM" id="SSF53067">
    <property type="entry name" value="Actin-like ATPase domain"/>
    <property type="match status" value="2"/>
</dbReference>
<keyword evidence="15" id="KW-1185">Reference proteome</keyword>
<evidence type="ECO:0000256" key="4">
    <source>
        <dbReference type="ARBA" id="ARBA00022679"/>
    </source>
</evidence>
<dbReference type="Proteomes" id="UP000092443">
    <property type="component" value="Unplaced"/>
</dbReference>
<dbReference type="GO" id="GO:0005829">
    <property type="term" value="C:cytosol"/>
    <property type="evidence" value="ECO:0007669"/>
    <property type="project" value="TreeGrafter"/>
</dbReference>
<evidence type="ECO:0000256" key="10">
    <source>
        <dbReference type="ARBA" id="ARBA00047905"/>
    </source>
</evidence>
<dbReference type="GO" id="GO:0004340">
    <property type="term" value="F:glucokinase activity"/>
    <property type="evidence" value="ECO:0007669"/>
    <property type="project" value="TreeGrafter"/>
</dbReference>
<dbReference type="Gene3D" id="3.40.367.20">
    <property type="match status" value="1"/>
</dbReference>
<gene>
    <name evidence="16" type="primary">LOC119638342</name>
</gene>